<name>A0A5J5EY14_9PEZI</name>
<dbReference type="Proteomes" id="UP000326924">
    <property type="component" value="Unassembled WGS sequence"/>
</dbReference>
<evidence type="ECO:0000313" key="3">
    <source>
        <dbReference type="Proteomes" id="UP000326924"/>
    </source>
</evidence>
<feature type="compositionally biased region" description="Basic residues" evidence="1">
    <location>
        <begin position="1"/>
        <end position="10"/>
    </location>
</feature>
<dbReference type="InParanoid" id="A0A5J5EY14"/>
<dbReference type="InterPro" id="IPR012337">
    <property type="entry name" value="RNaseH-like_sf"/>
</dbReference>
<dbReference type="Gene3D" id="3.30.420.10">
    <property type="entry name" value="Ribonuclease H-like superfamily/Ribonuclease H"/>
    <property type="match status" value="1"/>
</dbReference>
<dbReference type="GO" id="GO:0003676">
    <property type="term" value="F:nucleic acid binding"/>
    <property type="evidence" value="ECO:0007669"/>
    <property type="project" value="InterPro"/>
</dbReference>
<comment type="caution">
    <text evidence="2">The sequence shown here is derived from an EMBL/GenBank/DDBJ whole genome shotgun (WGS) entry which is preliminary data.</text>
</comment>
<evidence type="ECO:0000256" key="1">
    <source>
        <dbReference type="SAM" id="MobiDB-lite"/>
    </source>
</evidence>
<evidence type="ECO:0000313" key="2">
    <source>
        <dbReference type="EMBL" id="KAA8906891.1"/>
    </source>
</evidence>
<keyword evidence="3" id="KW-1185">Reference proteome</keyword>
<reference evidence="2 3" key="1">
    <citation type="submission" date="2019-09" db="EMBL/GenBank/DDBJ databases">
        <title>Draft genome of the ectomycorrhizal ascomycete Sphaerosporella brunnea.</title>
        <authorList>
            <consortium name="DOE Joint Genome Institute"/>
            <person name="Benucci G.M."/>
            <person name="Marozzi G."/>
            <person name="Antonielli L."/>
            <person name="Sanchez S."/>
            <person name="Marco P."/>
            <person name="Wang X."/>
            <person name="Falini L.B."/>
            <person name="Barry K."/>
            <person name="Haridas S."/>
            <person name="Lipzen A."/>
            <person name="Labutti K."/>
            <person name="Grigoriev I.V."/>
            <person name="Murat C."/>
            <person name="Martin F."/>
            <person name="Albertini E."/>
            <person name="Donnini D."/>
            <person name="Bonito G."/>
        </authorList>
    </citation>
    <scope>NUCLEOTIDE SEQUENCE [LARGE SCALE GENOMIC DNA]</scope>
    <source>
        <strain evidence="2 3">Sb_GMNB300</strain>
    </source>
</reference>
<sequence length="150" mass="16163">MLGSRQRKRFTQSADPGTGTPVEVDAEPLIPKLGNKNRDLASDVWDHWTGLVGENGVHAHAAIRRLQDTGPGPGQWIVAMIARAESAILDAGWTVEFRWTTGHKDVPGNEQADGLAKEAASRQFASEPPKITVTASLAYVARAVMSAKRP</sequence>
<dbReference type="CDD" id="cd09276">
    <property type="entry name" value="Rnase_HI_RT_non_LTR"/>
    <property type="match status" value="1"/>
</dbReference>
<dbReference type="SUPFAM" id="SSF53098">
    <property type="entry name" value="Ribonuclease H-like"/>
    <property type="match status" value="1"/>
</dbReference>
<organism evidence="2 3">
    <name type="scientific">Sphaerosporella brunnea</name>
    <dbReference type="NCBI Taxonomy" id="1250544"/>
    <lineage>
        <taxon>Eukaryota</taxon>
        <taxon>Fungi</taxon>
        <taxon>Dikarya</taxon>
        <taxon>Ascomycota</taxon>
        <taxon>Pezizomycotina</taxon>
        <taxon>Pezizomycetes</taxon>
        <taxon>Pezizales</taxon>
        <taxon>Pyronemataceae</taxon>
        <taxon>Sphaerosporella</taxon>
    </lineage>
</organism>
<gene>
    <name evidence="2" type="ORF">FN846DRAFT_906763</name>
</gene>
<proteinExistence type="predicted"/>
<dbReference type="OrthoDB" id="3549410at2759"/>
<accession>A0A5J5EY14</accession>
<dbReference type="AlphaFoldDB" id="A0A5J5EY14"/>
<dbReference type="EMBL" id="VXIS01000083">
    <property type="protein sequence ID" value="KAA8906891.1"/>
    <property type="molecule type" value="Genomic_DNA"/>
</dbReference>
<feature type="region of interest" description="Disordered" evidence="1">
    <location>
        <begin position="1"/>
        <end position="25"/>
    </location>
</feature>
<protein>
    <recommendedName>
        <fullName evidence="4">RNase H type-1 domain-containing protein</fullName>
    </recommendedName>
</protein>
<evidence type="ECO:0008006" key="4">
    <source>
        <dbReference type="Google" id="ProtNLM"/>
    </source>
</evidence>
<dbReference type="InterPro" id="IPR036397">
    <property type="entry name" value="RNaseH_sf"/>
</dbReference>